<proteinExistence type="predicted"/>
<protein>
    <submittedName>
        <fullName evidence="1">Uncharacterized protein</fullName>
    </submittedName>
</protein>
<reference evidence="1" key="1">
    <citation type="submission" date="2014-09" db="EMBL/GenBank/DDBJ databases">
        <authorList>
            <person name="Magalhaes I.L.F."/>
            <person name="Oliveira U."/>
            <person name="Santos F.R."/>
            <person name="Vidigal T.H.D.A."/>
            <person name="Brescovit A.D."/>
            <person name="Santos A.J."/>
        </authorList>
    </citation>
    <scope>NUCLEOTIDE SEQUENCE</scope>
    <source>
        <tissue evidence="1">Shoot tissue taken approximately 20 cm above the soil surface</tissue>
    </source>
</reference>
<organism evidence="1">
    <name type="scientific">Arundo donax</name>
    <name type="common">Giant reed</name>
    <name type="synonym">Donax arundinaceus</name>
    <dbReference type="NCBI Taxonomy" id="35708"/>
    <lineage>
        <taxon>Eukaryota</taxon>
        <taxon>Viridiplantae</taxon>
        <taxon>Streptophyta</taxon>
        <taxon>Embryophyta</taxon>
        <taxon>Tracheophyta</taxon>
        <taxon>Spermatophyta</taxon>
        <taxon>Magnoliopsida</taxon>
        <taxon>Liliopsida</taxon>
        <taxon>Poales</taxon>
        <taxon>Poaceae</taxon>
        <taxon>PACMAD clade</taxon>
        <taxon>Arundinoideae</taxon>
        <taxon>Arundineae</taxon>
        <taxon>Arundo</taxon>
    </lineage>
</organism>
<reference evidence="1" key="2">
    <citation type="journal article" date="2015" name="Data Brief">
        <title>Shoot transcriptome of the giant reed, Arundo donax.</title>
        <authorList>
            <person name="Barrero R.A."/>
            <person name="Guerrero F.D."/>
            <person name="Moolhuijzen P."/>
            <person name="Goolsby J.A."/>
            <person name="Tidwell J."/>
            <person name="Bellgard S.E."/>
            <person name="Bellgard M.I."/>
        </authorList>
    </citation>
    <scope>NUCLEOTIDE SEQUENCE</scope>
    <source>
        <tissue evidence="1">Shoot tissue taken approximately 20 cm above the soil surface</tissue>
    </source>
</reference>
<evidence type="ECO:0000313" key="1">
    <source>
        <dbReference type="EMBL" id="JAD19028.1"/>
    </source>
</evidence>
<name>A0A0A8Y1N6_ARUDO</name>
<sequence length="11" mass="1049">MVDEAGWGGAG</sequence>
<dbReference type="EMBL" id="GBRH01278867">
    <property type="protein sequence ID" value="JAD19028.1"/>
    <property type="molecule type" value="Transcribed_RNA"/>
</dbReference>
<accession>A0A0A8Y1N6</accession>